<dbReference type="PANTHER" id="PTHR43337:SF1">
    <property type="entry name" value="XANTHINE_URACIL PERMEASE C887.17-RELATED"/>
    <property type="match status" value="1"/>
</dbReference>
<evidence type="ECO:0000256" key="3">
    <source>
        <dbReference type="SAM" id="Phobius"/>
    </source>
</evidence>
<organism evidence="4 5">
    <name type="scientific">Archangium violaceum Cb vi76</name>
    <dbReference type="NCBI Taxonomy" id="1406225"/>
    <lineage>
        <taxon>Bacteria</taxon>
        <taxon>Pseudomonadati</taxon>
        <taxon>Myxococcota</taxon>
        <taxon>Myxococcia</taxon>
        <taxon>Myxococcales</taxon>
        <taxon>Cystobacterineae</taxon>
        <taxon>Archangiaceae</taxon>
        <taxon>Archangium</taxon>
    </lineage>
</organism>
<dbReference type="RefSeq" id="WP_043400120.1">
    <property type="nucleotide sequence ID" value="NZ_JPMI01000165.1"/>
</dbReference>
<keyword evidence="3" id="KW-1133">Transmembrane helix</keyword>
<evidence type="ECO:0000256" key="1">
    <source>
        <dbReference type="ARBA" id="ARBA00004127"/>
    </source>
</evidence>
<dbReference type="AlphaFoldDB" id="A0A084SRG0"/>
<protein>
    <submittedName>
        <fullName evidence="4">Uncharacterized protein</fullName>
    </submittedName>
</protein>
<keyword evidence="2" id="KW-0813">Transport</keyword>
<keyword evidence="3" id="KW-0472">Membrane</keyword>
<feature type="transmembrane region" description="Helical" evidence="3">
    <location>
        <begin position="43"/>
        <end position="65"/>
    </location>
</feature>
<evidence type="ECO:0000313" key="4">
    <source>
        <dbReference type="EMBL" id="KFA91045.1"/>
    </source>
</evidence>
<comment type="caution">
    <text evidence="4">The sequence shown here is derived from an EMBL/GenBank/DDBJ whole genome shotgun (WGS) entry which is preliminary data.</text>
</comment>
<dbReference type="Proteomes" id="UP000028547">
    <property type="component" value="Unassembled WGS sequence"/>
</dbReference>
<dbReference type="GO" id="GO:0012505">
    <property type="term" value="C:endomembrane system"/>
    <property type="evidence" value="ECO:0007669"/>
    <property type="project" value="UniProtKB-SubCell"/>
</dbReference>
<dbReference type="InterPro" id="IPR045018">
    <property type="entry name" value="Azg-like"/>
</dbReference>
<comment type="subcellular location">
    <subcellularLocation>
        <location evidence="1">Endomembrane system</location>
        <topology evidence="1">Multi-pass membrane protein</topology>
    </subcellularLocation>
</comment>
<reference evidence="4 5" key="1">
    <citation type="submission" date="2014-07" db="EMBL/GenBank/DDBJ databases">
        <title>Draft Genome Sequence of Gephyronic Acid Producer, Cystobacter violaceus Strain Cb vi76.</title>
        <authorList>
            <person name="Stevens D.C."/>
            <person name="Young J."/>
            <person name="Carmichael R."/>
            <person name="Tan J."/>
            <person name="Taylor R.E."/>
        </authorList>
    </citation>
    <scope>NUCLEOTIDE SEQUENCE [LARGE SCALE GENOMIC DNA]</scope>
    <source>
        <strain evidence="4 5">Cb vi76</strain>
    </source>
</reference>
<evidence type="ECO:0000256" key="2">
    <source>
        <dbReference type="ARBA" id="ARBA00022448"/>
    </source>
</evidence>
<keyword evidence="3" id="KW-0812">Transmembrane</keyword>
<dbReference type="GO" id="GO:0005886">
    <property type="term" value="C:plasma membrane"/>
    <property type="evidence" value="ECO:0007669"/>
    <property type="project" value="TreeGrafter"/>
</dbReference>
<name>A0A084SRG0_9BACT</name>
<dbReference type="PANTHER" id="PTHR43337">
    <property type="entry name" value="XANTHINE/URACIL PERMEASE C887.17-RELATED"/>
    <property type="match status" value="1"/>
</dbReference>
<accession>A0A084SRG0</accession>
<dbReference type="GO" id="GO:0005345">
    <property type="term" value="F:purine nucleobase transmembrane transporter activity"/>
    <property type="evidence" value="ECO:0007669"/>
    <property type="project" value="TreeGrafter"/>
</dbReference>
<dbReference type="EMBL" id="JPMI01000165">
    <property type="protein sequence ID" value="KFA91045.1"/>
    <property type="molecule type" value="Genomic_DNA"/>
</dbReference>
<proteinExistence type="predicted"/>
<sequence>MATTTGIGLFLALIGLRNAGWVTDSPATLVQLWAFDFPRVLMGKFLTVVLAFLFVDVFDTAGSLLGMGRIGGFLKPNGELTGAGRGFMADAVGTMAGAAFGTSTGWRPFLQWRRRPCWWWWAP</sequence>
<evidence type="ECO:0000313" key="5">
    <source>
        <dbReference type="Proteomes" id="UP000028547"/>
    </source>
</evidence>
<gene>
    <name evidence="4" type="ORF">Q664_24660</name>
</gene>